<dbReference type="EMBL" id="JARAOO010000006">
    <property type="protein sequence ID" value="KAJ7965128.1"/>
    <property type="molecule type" value="Genomic_DNA"/>
</dbReference>
<evidence type="ECO:0000256" key="3">
    <source>
        <dbReference type="ARBA" id="ARBA00022824"/>
    </source>
</evidence>
<evidence type="ECO:0000256" key="7">
    <source>
        <dbReference type="SAM" id="MobiDB-lite"/>
    </source>
</evidence>
<dbReference type="GO" id="GO:0009617">
    <property type="term" value="P:response to bacterium"/>
    <property type="evidence" value="ECO:0007669"/>
    <property type="project" value="InterPro"/>
</dbReference>
<dbReference type="AlphaFoldDB" id="A0AAD7PRD0"/>
<evidence type="ECO:0000256" key="1">
    <source>
        <dbReference type="ARBA" id="ARBA00004477"/>
    </source>
</evidence>
<comment type="caution">
    <text evidence="9">The sequence shown here is derived from an EMBL/GenBank/DDBJ whole genome shotgun (WGS) entry which is preliminary data.</text>
</comment>
<proteinExistence type="predicted"/>
<feature type="transmembrane region" description="Helical" evidence="6">
    <location>
        <begin position="62"/>
        <end position="79"/>
    </location>
</feature>
<comment type="subcellular location">
    <subcellularLocation>
        <location evidence="1 6">Endoplasmic reticulum membrane</location>
        <topology evidence="1 6">Multi-pass membrane protein</topology>
    </subcellularLocation>
</comment>
<dbReference type="PROSITE" id="PS50845">
    <property type="entry name" value="RETICULON"/>
    <property type="match status" value="1"/>
</dbReference>
<protein>
    <recommendedName>
        <fullName evidence="6">Reticulon-like protein</fullName>
    </recommendedName>
</protein>
<evidence type="ECO:0000313" key="9">
    <source>
        <dbReference type="EMBL" id="KAJ7965128.1"/>
    </source>
</evidence>
<gene>
    <name evidence="9" type="ORF">O6P43_014829</name>
</gene>
<organism evidence="9 10">
    <name type="scientific">Quillaja saponaria</name>
    <name type="common">Soap bark tree</name>
    <dbReference type="NCBI Taxonomy" id="32244"/>
    <lineage>
        <taxon>Eukaryota</taxon>
        <taxon>Viridiplantae</taxon>
        <taxon>Streptophyta</taxon>
        <taxon>Embryophyta</taxon>
        <taxon>Tracheophyta</taxon>
        <taxon>Spermatophyta</taxon>
        <taxon>Magnoliopsida</taxon>
        <taxon>eudicotyledons</taxon>
        <taxon>Gunneridae</taxon>
        <taxon>Pentapetalae</taxon>
        <taxon>rosids</taxon>
        <taxon>fabids</taxon>
        <taxon>Fabales</taxon>
        <taxon>Quillajaceae</taxon>
        <taxon>Quillaja</taxon>
    </lineage>
</organism>
<evidence type="ECO:0000256" key="4">
    <source>
        <dbReference type="ARBA" id="ARBA00022989"/>
    </source>
</evidence>
<accession>A0AAD7PRD0</accession>
<evidence type="ECO:0000313" key="10">
    <source>
        <dbReference type="Proteomes" id="UP001163823"/>
    </source>
</evidence>
<feature type="transmembrane region" description="Helical" evidence="6">
    <location>
        <begin position="85"/>
        <end position="103"/>
    </location>
</feature>
<feature type="region of interest" description="Disordered" evidence="7">
    <location>
        <begin position="1"/>
        <end position="30"/>
    </location>
</feature>
<dbReference type="Proteomes" id="UP001163823">
    <property type="component" value="Chromosome 6"/>
</dbReference>
<evidence type="ECO:0000256" key="5">
    <source>
        <dbReference type="ARBA" id="ARBA00023136"/>
    </source>
</evidence>
<keyword evidence="10" id="KW-1185">Reference proteome</keyword>
<keyword evidence="5 6" id="KW-0472">Membrane</keyword>
<reference evidence="9" key="1">
    <citation type="journal article" date="2023" name="Science">
        <title>Elucidation of the pathway for biosynthesis of saponin adjuvants from the soapbark tree.</title>
        <authorList>
            <person name="Reed J."/>
            <person name="Orme A."/>
            <person name="El-Demerdash A."/>
            <person name="Owen C."/>
            <person name="Martin L.B.B."/>
            <person name="Misra R.C."/>
            <person name="Kikuchi S."/>
            <person name="Rejzek M."/>
            <person name="Martin A.C."/>
            <person name="Harkess A."/>
            <person name="Leebens-Mack J."/>
            <person name="Louveau T."/>
            <person name="Stephenson M.J."/>
            <person name="Osbourn A."/>
        </authorList>
    </citation>
    <scope>NUCLEOTIDE SEQUENCE</scope>
    <source>
        <strain evidence="9">S10</strain>
    </source>
</reference>
<feature type="transmembrane region" description="Helical" evidence="6">
    <location>
        <begin position="157"/>
        <end position="175"/>
    </location>
</feature>
<name>A0AAD7PRD0_QUISA</name>
<feature type="domain" description="Reticulon" evidence="8">
    <location>
        <begin position="53"/>
        <end position="238"/>
    </location>
</feature>
<feature type="compositionally biased region" description="Low complexity" evidence="7">
    <location>
        <begin position="20"/>
        <end position="30"/>
    </location>
</feature>
<dbReference type="Pfam" id="PF02453">
    <property type="entry name" value="Reticulon"/>
    <property type="match status" value="1"/>
</dbReference>
<keyword evidence="2 6" id="KW-0812">Transmembrane</keyword>
<dbReference type="GO" id="GO:0005789">
    <property type="term" value="C:endoplasmic reticulum membrane"/>
    <property type="evidence" value="ECO:0007669"/>
    <property type="project" value="UniProtKB-SubCell"/>
</dbReference>
<dbReference type="PANTHER" id="PTHR10994">
    <property type="entry name" value="RETICULON"/>
    <property type="match status" value="1"/>
</dbReference>
<keyword evidence="3 6" id="KW-0256">Endoplasmic reticulum</keyword>
<sequence length="238" mass="26763">MENSQDLINTEGDGDGRKPTASTSSTSGGVARSGYRLFGREASIYQCLGGGKVADILLWKRWYISFGVIVVATAAWFLFEQTGLPFLSICSDVLLILVLMLFLHSNYASLRNKQLKTFPELVVSEEMVNNAAASFRVKINNVLLMAHDITLGKDFRLFFKVVVCLWLLSVIGSFFSFFTLAYIGTIISIIIPALYSKFEDHVDRYFGLIHQQFSKHYRIVDESVFNSLPRSISKDKDS</sequence>
<evidence type="ECO:0000256" key="6">
    <source>
        <dbReference type="RuleBase" id="RU363132"/>
    </source>
</evidence>
<dbReference type="InterPro" id="IPR003388">
    <property type="entry name" value="Reticulon"/>
</dbReference>
<keyword evidence="4 6" id="KW-1133">Transmembrane helix</keyword>
<dbReference type="InterPro" id="IPR045064">
    <property type="entry name" value="Reticulon-like"/>
</dbReference>
<dbReference type="PANTHER" id="PTHR10994:SF67">
    <property type="entry name" value="RETICULON-LIKE PROTEIN B16"/>
    <property type="match status" value="1"/>
</dbReference>
<evidence type="ECO:0000256" key="2">
    <source>
        <dbReference type="ARBA" id="ARBA00022692"/>
    </source>
</evidence>
<dbReference type="KEGG" id="qsa:O6P43_014829"/>
<evidence type="ECO:0000259" key="8">
    <source>
        <dbReference type="PROSITE" id="PS50845"/>
    </source>
</evidence>